<dbReference type="STRING" id="27334.A0A0A2J672"/>
<keyword evidence="5" id="KW-0732">Signal</keyword>
<evidence type="ECO:0000256" key="1">
    <source>
        <dbReference type="ARBA" id="ARBA00005083"/>
    </source>
</evidence>
<evidence type="ECO:0000256" key="2">
    <source>
        <dbReference type="ARBA" id="ARBA00013136"/>
    </source>
</evidence>
<dbReference type="Gene3D" id="3.30.43.10">
    <property type="entry name" value="Uridine Diphospho-n-acetylenolpyruvylglucosamine Reductase, domain 2"/>
    <property type="match status" value="1"/>
</dbReference>
<dbReference type="GeneID" id="27675510"/>
<dbReference type="InterPro" id="IPR016169">
    <property type="entry name" value="FAD-bd_PCMH_sub2"/>
</dbReference>
<dbReference type="Pfam" id="PF04030">
    <property type="entry name" value="ALO"/>
    <property type="match status" value="1"/>
</dbReference>
<protein>
    <recommendedName>
        <fullName evidence="2">D-arabinono-1,4-lactone oxidase</fullName>
        <ecNumber evidence="2">1.1.3.37</ecNumber>
    </recommendedName>
    <alternativeName>
        <fullName evidence="4">L-galactono-gamma-lactone oxidase</fullName>
    </alternativeName>
</protein>
<dbReference type="GO" id="GO:0016020">
    <property type="term" value="C:membrane"/>
    <property type="evidence" value="ECO:0007669"/>
    <property type="project" value="InterPro"/>
</dbReference>
<comment type="caution">
    <text evidence="7">The sequence shown here is derived from an EMBL/GenBank/DDBJ whole genome shotgun (WGS) entry which is preliminary data.</text>
</comment>
<gene>
    <name evidence="7" type="ORF">PEX2_028160</name>
</gene>
<feature type="chain" id="PRO_5009752554" description="D-arabinono-1,4-lactone oxidase" evidence="5">
    <location>
        <begin position="25"/>
        <end position="496"/>
    </location>
</feature>
<dbReference type="HOGENOM" id="CLU_029267_0_0_1"/>
<dbReference type="InterPro" id="IPR010031">
    <property type="entry name" value="FAD_lactone_oxidase-like"/>
</dbReference>
<dbReference type="InterPro" id="IPR006094">
    <property type="entry name" value="Oxid_FAD_bind_N"/>
</dbReference>
<dbReference type="GO" id="GO:0003885">
    <property type="term" value="F:D-arabinono-1,4-lactone oxidase activity"/>
    <property type="evidence" value="ECO:0007669"/>
    <property type="project" value="UniProtKB-EC"/>
</dbReference>
<dbReference type="InterPro" id="IPR007173">
    <property type="entry name" value="ALO_C"/>
</dbReference>
<feature type="signal peptide" evidence="5">
    <location>
        <begin position="1"/>
        <end position="24"/>
    </location>
</feature>
<dbReference type="Pfam" id="PF01565">
    <property type="entry name" value="FAD_binding_4"/>
    <property type="match status" value="1"/>
</dbReference>
<dbReference type="InterPro" id="IPR016167">
    <property type="entry name" value="FAD-bd_PCMH_sub1"/>
</dbReference>
<dbReference type="AlphaFoldDB" id="A0A0A2J672"/>
<dbReference type="EC" id="1.1.3.37" evidence="2"/>
<dbReference type="InterPro" id="IPR016166">
    <property type="entry name" value="FAD-bd_PCMH"/>
</dbReference>
<evidence type="ECO:0000259" key="6">
    <source>
        <dbReference type="PROSITE" id="PS51387"/>
    </source>
</evidence>
<comment type="pathway">
    <text evidence="1">Cofactor biosynthesis; D-erythroascorbate biosynthesis; dehydro-D-arabinono-1,4-lactone from D-arabinose: step 2/2.</text>
</comment>
<evidence type="ECO:0000313" key="8">
    <source>
        <dbReference type="Proteomes" id="UP000030143"/>
    </source>
</evidence>
<dbReference type="Gene3D" id="3.30.465.10">
    <property type="match status" value="1"/>
</dbReference>
<dbReference type="PIRSF" id="PIRSF000136">
    <property type="entry name" value="LGO_GLO"/>
    <property type="match status" value="1"/>
</dbReference>
<sequence length="496" mass="56226">MFRSRSSLSGAFLSLLAASSGVEAYRWFNWQFDITCEATAYYVPANESELVEFVKYHYPRKTLLKPVGNGHGFGNLTTCVNDKDTDRESYILSLANLKHLEIHDNHTVTFGGGWNLVDLMPTLEENGLQVANLGSEMVQNYIGASTTGTHGTGKQHPNLATQIVGLRVLDATGEIHHITKKDTPELLKAYSIAIGALGIIVEVTIQVEPLAYLKRTTKLVEGPNNITELYELVAEIGEKYEQVNIVGPTLKWDQSEHELVLNPNITLVYWEETDYKGVRNCSLDFCSNDCGHCDRNYHCYDYKMEAIATTPAGICYRGFMGQFEHFFPKENLAEIGTDYLTYAQAQSERMKPHIDTSVIGPGLKGHYLSDDVTVITRFIKGDDNWLSPVNNDNLKPNASGIFATLEYSWVPTYNNFTTQYFFQELASEYIPKFGETYNVQPHWNKMQFHNETYSATIYPKIHDWVDIQEKNDPNCQFVNPFLAKALGIERCQYLFD</sequence>
<dbReference type="UniPathway" id="UPA00771">
    <property type="reaction ID" value="UER00766"/>
</dbReference>
<feature type="domain" description="FAD-binding PCMH-type" evidence="6">
    <location>
        <begin position="34"/>
        <end position="210"/>
    </location>
</feature>
<dbReference type="GO" id="GO:0071949">
    <property type="term" value="F:FAD binding"/>
    <property type="evidence" value="ECO:0007669"/>
    <property type="project" value="InterPro"/>
</dbReference>
<reference evidence="7 8" key="1">
    <citation type="journal article" date="2015" name="Mol. Plant Microbe Interact.">
        <title>Genome, transcriptome, and functional analyses of Penicillium expansum provide new insights into secondary metabolism and pathogenicity.</title>
        <authorList>
            <person name="Ballester A.R."/>
            <person name="Marcet-Houben M."/>
            <person name="Levin E."/>
            <person name="Sela N."/>
            <person name="Selma-Lazaro C."/>
            <person name="Carmona L."/>
            <person name="Wisniewski M."/>
            <person name="Droby S."/>
            <person name="Gonzalez-Candelas L."/>
            <person name="Gabaldon T."/>
        </authorList>
    </citation>
    <scope>NUCLEOTIDE SEQUENCE [LARGE SCALE GENOMIC DNA]</scope>
    <source>
        <strain evidence="7 8">MD-8</strain>
    </source>
</reference>
<dbReference type="OrthoDB" id="610608at2759"/>
<name>A0A0A2J672_PENEN</name>
<dbReference type="EMBL" id="JQFZ01000344">
    <property type="protein sequence ID" value="KGO50251.1"/>
    <property type="molecule type" value="Genomic_DNA"/>
</dbReference>
<evidence type="ECO:0000313" key="7">
    <source>
        <dbReference type="EMBL" id="KGO50251.1"/>
    </source>
</evidence>
<dbReference type="PhylomeDB" id="A0A0A2J672"/>
<keyword evidence="8" id="KW-1185">Reference proteome</keyword>
<dbReference type="PANTHER" id="PTHR43762">
    <property type="entry name" value="L-GULONOLACTONE OXIDASE"/>
    <property type="match status" value="1"/>
</dbReference>
<organism evidence="7 8">
    <name type="scientific">Penicillium expansum</name>
    <name type="common">Blue mold rot fungus</name>
    <dbReference type="NCBI Taxonomy" id="27334"/>
    <lineage>
        <taxon>Eukaryota</taxon>
        <taxon>Fungi</taxon>
        <taxon>Dikarya</taxon>
        <taxon>Ascomycota</taxon>
        <taxon>Pezizomycotina</taxon>
        <taxon>Eurotiomycetes</taxon>
        <taxon>Eurotiomycetidae</taxon>
        <taxon>Eurotiales</taxon>
        <taxon>Aspergillaceae</taxon>
        <taxon>Penicillium</taxon>
    </lineage>
</organism>
<evidence type="ECO:0000256" key="5">
    <source>
        <dbReference type="SAM" id="SignalP"/>
    </source>
</evidence>
<dbReference type="PROSITE" id="PS51387">
    <property type="entry name" value="FAD_PCMH"/>
    <property type="match status" value="1"/>
</dbReference>
<dbReference type="Proteomes" id="UP000030143">
    <property type="component" value="Unassembled WGS sequence"/>
</dbReference>
<evidence type="ECO:0000256" key="4">
    <source>
        <dbReference type="ARBA" id="ARBA00033418"/>
    </source>
</evidence>
<keyword evidence="3" id="KW-0560">Oxidoreductase</keyword>
<dbReference type="SUPFAM" id="SSF56176">
    <property type="entry name" value="FAD-binding/transporter-associated domain-like"/>
    <property type="match status" value="1"/>
</dbReference>
<evidence type="ECO:0000256" key="3">
    <source>
        <dbReference type="ARBA" id="ARBA00023002"/>
    </source>
</evidence>
<proteinExistence type="predicted"/>
<accession>A0A0A2J672</accession>
<dbReference type="PANTHER" id="PTHR43762:SF1">
    <property type="entry name" value="D-ARABINONO-1,4-LACTONE OXIDASE"/>
    <property type="match status" value="1"/>
</dbReference>
<dbReference type="VEuPathDB" id="FungiDB:PEXP_066650"/>
<dbReference type="InterPro" id="IPR036318">
    <property type="entry name" value="FAD-bd_PCMH-like_sf"/>
</dbReference>
<dbReference type="RefSeq" id="XP_016593502.1">
    <property type="nucleotide sequence ID" value="XM_016740091.1"/>
</dbReference>